<dbReference type="Proteomes" id="UP000235672">
    <property type="component" value="Unassembled WGS sequence"/>
</dbReference>
<organism evidence="2 3">
    <name type="scientific">Hyaloscypha hepaticicola</name>
    <dbReference type="NCBI Taxonomy" id="2082293"/>
    <lineage>
        <taxon>Eukaryota</taxon>
        <taxon>Fungi</taxon>
        <taxon>Dikarya</taxon>
        <taxon>Ascomycota</taxon>
        <taxon>Pezizomycotina</taxon>
        <taxon>Leotiomycetes</taxon>
        <taxon>Helotiales</taxon>
        <taxon>Hyaloscyphaceae</taxon>
        <taxon>Hyaloscypha</taxon>
    </lineage>
</organism>
<name>A0A2J6PTF7_9HELO</name>
<feature type="compositionally biased region" description="Polar residues" evidence="1">
    <location>
        <begin position="12"/>
        <end position="25"/>
    </location>
</feature>
<evidence type="ECO:0000313" key="2">
    <source>
        <dbReference type="EMBL" id="PMD17291.1"/>
    </source>
</evidence>
<evidence type="ECO:0000313" key="3">
    <source>
        <dbReference type="Proteomes" id="UP000235672"/>
    </source>
</evidence>
<keyword evidence="3" id="KW-1185">Reference proteome</keyword>
<protein>
    <submittedName>
        <fullName evidence="2">Uncharacterized protein</fullName>
    </submittedName>
</protein>
<feature type="region of interest" description="Disordered" evidence="1">
    <location>
        <begin position="1"/>
        <end position="30"/>
    </location>
</feature>
<dbReference type="AlphaFoldDB" id="A0A2J6PTF7"/>
<reference evidence="2 3" key="1">
    <citation type="submission" date="2016-05" db="EMBL/GenBank/DDBJ databases">
        <title>A degradative enzymes factory behind the ericoid mycorrhizal symbiosis.</title>
        <authorList>
            <consortium name="DOE Joint Genome Institute"/>
            <person name="Martino E."/>
            <person name="Morin E."/>
            <person name="Grelet G."/>
            <person name="Kuo A."/>
            <person name="Kohler A."/>
            <person name="Daghino S."/>
            <person name="Barry K."/>
            <person name="Choi C."/>
            <person name="Cichocki N."/>
            <person name="Clum A."/>
            <person name="Copeland A."/>
            <person name="Hainaut M."/>
            <person name="Haridas S."/>
            <person name="Labutti K."/>
            <person name="Lindquist E."/>
            <person name="Lipzen A."/>
            <person name="Khouja H.-R."/>
            <person name="Murat C."/>
            <person name="Ohm R."/>
            <person name="Olson A."/>
            <person name="Spatafora J."/>
            <person name="Veneault-Fourrey C."/>
            <person name="Henrissat B."/>
            <person name="Grigoriev I."/>
            <person name="Martin F."/>
            <person name="Perotto S."/>
        </authorList>
    </citation>
    <scope>NUCLEOTIDE SEQUENCE [LARGE SCALE GENOMIC DNA]</scope>
    <source>
        <strain evidence="2 3">UAMH 7357</strain>
    </source>
</reference>
<feature type="compositionally biased region" description="Basic residues" evidence="1">
    <location>
        <begin position="1"/>
        <end position="11"/>
    </location>
</feature>
<proteinExistence type="predicted"/>
<dbReference type="EMBL" id="KZ613500">
    <property type="protein sequence ID" value="PMD17291.1"/>
    <property type="molecule type" value="Genomic_DNA"/>
</dbReference>
<accession>A0A2J6PTF7</accession>
<gene>
    <name evidence="2" type="ORF">NA56DRAFT_648725</name>
</gene>
<sequence>MVVGRRRRRTHCSTSSGAGTSQQLQKVADRDDCDKRDERWSRTQKLAAFLESLRFGTRQGNRSLISDRLQYGGDTENRVWNHNATNIPFKCLGEMMTEDEMKRKKELTPYGWAMGGFIYQSPAHRCFKDSRDAPSPRRPFGDFKPVRVPIPKPFPMRTSFSCRCSRNGGVSCNPWCSHALLQCKPPEWSTGKYKFRYCDIFRPGNRLY</sequence>
<evidence type="ECO:0000256" key="1">
    <source>
        <dbReference type="SAM" id="MobiDB-lite"/>
    </source>
</evidence>